<sequence>MRKNGPIADALIRRLAAFLSSSVLLFFPSCYIYIYIFAFYTAIVGACLYGLLNFPRPSVWWASLFLLRKEAACTLTLPHARARSVLFTRAAYCATLLYTSRCCVTMSNYAYMAPDELVEMLDNPDLLSKVAVIDCRDSDRNIGFLVNSISMPTISCTEEMYDGLAKTLFEEKKEIAVFHCAQSLVRGPKGANRFALAQKKLGYMIPAVYVLRGGWEAFYHRYGDVRPDLMHV</sequence>
<feature type="domain" description="Rhodanese" evidence="2">
    <location>
        <begin position="126"/>
        <end position="227"/>
    </location>
</feature>
<reference evidence="3" key="1">
    <citation type="submission" date="2019-11" db="EMBL/GenBank/DDBJ databases">
        <title>Leishmania tarentolae CDS.</title>
        <authorList>
            <person name="Goto Y."/>
            <person name="Yamagishi J."/>
        </authorList>
    </citation>
    <scope>NUCLEOTIDE SEQUENCE [LARGE SCALE GENOMIC DNA]</scope>
    <source>
        <strain evidence="3">Parrot Tar II</strain>
    </source>
</reference>
<keyword evidence="1" id="KW-0812">Transmembrane</keyword>
<dbReference type="AlphaFoldDB" id="A0A640KVN7"/>
<organism evidence="3 4">
    <name type="scientific">Leishmania tarentolae</name>
    <name type="common">Sauroleishmania tarentolae</name>
    <dbReference type="NCBI Taxonomy" id="5689"/>
    <lineage>
        <taxon>Eukaryota</taxon>
        <taxon>Discoba</taxon>
        <taxon>Euglenozoa</taxon>
        <taxon>Kinetoplastea</taxon>
        <taxon>Metakinetoplastina</taxon>
        <taxon>Trypanosomatida</taxon>
        <taxon>Trypanosomatidae</taxon>
        <taxon>Leishmaniinae</taxon>
        <taxon>Leishmania</taxon>
        <taxon>lizard Leishmania</taxon>
    </lineage>
</organism>
<evidence type="ECO:0000313" key="3">
    <source>
        <dbReference type="EMBL" id="GET91617.1"/>
    </source>
</evidence>
<feature type="transmembrane region" description="Helical" evidence="1">
    <location>
        <begin position="32"/>
        <end position="52"/>
    </location>
</feature>
<comment type="caution">
    <text evidence="3">The sequence shown here is derived from an EMBL/GenBank/DDBJ whole genome shotgun (WGS) entry which is preliminary data.</text>
</comment>
<dbReference type="GO" id="GO:0005634">
    <property type="term" value="C:nucleus"/>
    <property type="evidence" value="ECO:0007669"/>
    <property type="project" value="TreeGrafter"/>
</dbReference>
<dbReference type="Proteomes" id="UP000419144">
    <property type="component" value="Unassembled WGS sequence"/>
</dbReference>
<gene>
    <name evidence="3" type="ORF">LtaPh_3229200</name>
</gene>
<dbReference type="SMART" id="SM00450">
    <property type="entry name" value="RHOD"/>
    <property type="match status" value="1"/>
</dbReference>
<keyword evidence="1" id="KW-0472">Membrane</keyword>
<name>A0A640KVN7_LEITA</name>
<evidence type="ECO:0000313" key="4">
    <source>
        <dbReference type="Proteomes" id="UP000419144"/>
    </source>
</evidence>
<dbReference type="PROSITE" id="PS50206">
    <property type="entry name" value="RHODANESE_3"/>
    <property type="match status" value="1"/>
</dbReference>
<dbReference type="GO" id="GO:0004725">
    <property type="term" value="F:protein tyrosine phosphatase activity"/>
    <property type="evidence" value="ECO:0007669"/>
    <property type="project" value="TreeGrafter"/>
</dbReference>
<keyword evidence="4" id="KW-1185">Reference proteome</keyword>
<dbReference type="InterPro" id="IPR036873">
    <property type="entry name" value="Rhodanese-like_dom_sf"/>
</dbReference>
<dbReference type="Pfam" id="PF00581">
    <property type="entry name" value="Rhodanese"/>
    <property type="match status" value="1"/>
</dbReference>
<dbReference type="Gene3D" id="3.40.250.10">
    <property type="entry name" value="Rhodanese-like domain"/>
    <property type="match status" value="1"/>
</dbReference>
<dbReference type="OrthoDB" id="102559at2759"/>
<dbReference type="GO" id="GO:0005737">
    <property type="term" value="C:cytoplasm"/>
    <property type="evidence" value="ECO:0007669"/>
    <property type="project" value="TreeGrafter"/>
</dbReference>
<dbReference type="SUPFAM" id="SSF52821">
    <property type="entry name" value="Rhodanese/Cell cycle control phosphatase"/>
    <property type="match status" value="1"/>
</dbReference>
<keyword evidence="1" id="KW-1133">Transmembrane helix</keyword>
<protein>
    <recommendedName>
        <fullName evidence="2">Rhodanese domain-containing protein</fullName>
    </recommendedName>
</protein>
<accession>A0A640KVN7</accession>
<dbReference type="EMBL" id="BLBS01000049">
    <property type="protein sequence ID" value="GET91617.1"/>
    <property type="molecule type" value="Genomic_DNA"/>
</dbReference>
<proteinExistence type="predicted"/>
<evidence type="ECO:0000259" key="2">
    <source>
        <dbReference type="PROSITE" id="PS50206"/>
    </source>
</evidence>
<dbReference type="VEuPathDB" id="TriTrypDB:LtaPh_3229200"/>
<dbReference type="PANTHER" id="PTHR10828">
    <property type="entry name" value="M-PHASE INDUCER PHOSPHATASE DUAL SPECIFICITY PHOSPHATASE CDC25"/>
    <property type="match status" value="1"/>
</dbReference>
<dbReference type="InterPro" id="IPR001763">
    <property type="entry name" value="Rhodanese-like_dom"/>
</dbReference>
<evidence type="ECO:0000256" key="1">
    <source>
        <dbReference type="SAM" id="Phobius"/>
    </source>
</evidence>
<dbReference type="PANTHER" id="PTHR10828:SF38">
    <property type="entry name" value="ARSENICAL-RESISTANCE PROTEIN 2-RELATED"/>
    <property type="match status" value="1"/>
</dbReference>